<dbReference type="Proteomes" id="UP000445000">
    <property type="component" value="Unassembled WGS sequence"/>
</dbReference>
<evidence type="ECO:0000256" key="1">
    <source>
        <dbReference type="SAM" id="MobiDB-lite"/>
    </source>
</evidence>
<comment type="caution">
    <text evidence="2">The sequence shown here is derived from an EMBL/GenBank/DDBJ whole genome shotgun (WGS) entry which is preliminary data.</text>
</comment>
<dbReference type="EMBL" id="BLJN01000006">
    <property type="protein sequence ID" value="GFE83447.1"/>
    <property type="molecule type" value="Genomic_DNA"/>
</dbReference>
<keyword evidence="3" id="KW-1185">Reference proteome</keyword>
<proteinExistence type="predicted"/>
<reference evidence="3" key="1">
    <citation type="submission" date="2020-01" db="EMBL/GenBank/DDBJ databases">
        <title>'Steroidobacter agaridevorans' sp. nov., agar-degrading bacteria isolated from rhizosphere soils.</title>
        <authorList>
            <person name="Ikenaga M."/>
            <person name="Kataoka M."/>
            <person name="Murouchi A."/>
            <person name="Katsuragi S."/>
            <person name="Sakai M."/>
        </authorList>
    </citation>
    <scope>NUCLEOTIDE SEQUENCE [LARGE SCALE GENOMIC DNA]</scope>
    <source>
        <strain evidence="3">YU21-B</strain>
    </source>
</reference>
<gene>
    <name evidence="2" type="ORF">GCM10011487_54470</name>
</gene>
<feature type="region of interest" description="Disordered" evidence="1">
    <location>
        <begin position="123"/>
        <end position="173"/>
    </location>
</feature>
<feature type="compositionally biased region" description="Basic and acidic residues" evidence="1">
    <location>
        <begin position="125"/>
        <end position="166"/>
    </location>
</feature>
<accession>A0A829YJD7</accession>
<name>A0A829YJD7_9GAMM</name>
<evidence type="ECO:0000313" key="2">
    <source>
        <dbReference type="EMBL" id="GFE83447.1"/>
    </source>
</evidence>
<sequence length="294" mass="33696">MTNISEYKEIHRRANEATRWLPGPHNGPADALRHILGSAEATLRYGEGVARAGSYIREAFNLDLDEGRMDRHNDRVGRELAEKHGHMEGVIDEAIEMIGRGSSGAGAIWIDGSKVENLEQGWQESARKDAQDAYQRAERERKSREVREHNQRENVVDDDDLPRAQEHANTARTVPDSDEIDVIVKELFIRRLNEYLGGIDRSIIDEINAALDPELPLEERQRLLFELIRKRQLEIVPFKPEPSDDNNPENRRKILDAIRARQIDVALELQKQWSDPPKNKLIGELDRRGGDFQP</sequence>
<dbReference type="AlphaFoldDB" id="A0A829YJD7"/>
<organism evidence="2 3">
    <name type="scientific">Steroidobacter agaridevorans</name>
    <dbReference type="NCBI Taxonomy" id="2695856"/>
    <lineage>
        <taxon>Bacteria</taxon>
        <taxon>Pseudomonadati</taxon>
        <taxon>Pseudomonadota</taxon>
        <taxon>Gammaproteobacteria</taxon>
        <taxon>Steroidobacterales</taxon>
        <taxon>Steroidobacteraceae</taxon>
        <taxon>Steroidobacter</taxon>
    </lineage>
</organism>
<protein>
    <submittedName>
        <fullName evidence="2">Uncharacterized protein</fullName>
    </submittedName>
</protein>
<evidence type="ECO:0000313" key="3">
    <source>
        <dbReference type="Proteomes" id="UP000445000"/>
    </source>
</evidence>